<name>A0ABU6YUL6_9FABA</name>
<evidence type="ECO:0000256" key="1">
    <source>
        <dbReference type="SAM" id="MobiDB-lite"/>
    </source>
</evidence>
<evidence type="ECO:0000313" key="3">
    <source>
        <dbReference type="Proteomes" id="UP001341840"/>
    </source>
</evidence>
<gene>
    <name evidence="2" type="ORF">PIB30_095200</name>
</gene>
<dbReference type="Proteomes" id="UP001341840">
    <property type="component" value="Unassembled WGS sequence"/>
</dbReference>
<evidence type="ECO:0000313" key="2">
    <source>
        <dbReference type="EMBL" id="MED6213630.1"/>
    </source>
</evidence>
<comment type="caution">
    <text evidence="2">The sequence shown here is derived from an EMBL/GenBank/DDBJ whole genome shotgun (WGS) entry which is preliminary data.</text>
</comment>
<feature type="compositionally biased region" description="Pro residues" evidence="1">
    <location>
        <begin position="45"/>
        <end position="60"/>
    </location>
</feature>
<protein>
    <submittedName>
        <fullName evidence="2">Uncharacterized protein</fullName>
    </submittedName>
</protein>
<proteinExistence type="predicted"/>
<reference evidence="2 3" key="1">
    <citation type="journal article" date="2023" name="Plants (Basel)">
        <title>Bridging the Gap: Combining Genomics and Transcriptomics Approaches to Understand Stylosanthes scabra, an Orphan Legume from the Brazilian Caatinga.</title>
        <authorList>
            <person name="Ferreira-Neto J.R.C."/>
            <person name="da Silva M.D."/>
            <person name="Binneck E."/>
            <person name="de Melo N.F."/>
            <person name="da Silva R.H."/>
            <person name="de Melo A.L.T.M."/>
            <person name="Pandolfi V."/>
            <person name="Bustamante F.O."/>
            <person name="Brasileiro-Vidal A.C."/>
            <person name="Benko-Iseppon A.M."/>
        </authorList>
    </citation>
    <scope>NUCLEOTIDE SEQUENCE [LARGE SCALE GENOMIC DNA]</scope>
    <source>
        <tissue evidence="2">Leaves</tissue>
    </source>
</reference>
<sequence length="103" mass="11687">MRDVMLKRPNGNSHHLLPYPIFILRLAAQFESEQPKVRRGRIIPQAPPVPPPEQHPPSPQAQPSTATVPFPSATIGSAPEPSPRNVMRHLHRFSARLFYGRWQ</sequence>
<organism evidence="2 3">
    <name type="scientific">Stylosanthes scabra</name>
    <dbReference type="NCBI Taxonomy" id="79078"/>
    <lineage>
        <taxon>Eukaryota</taxon>
        <taxon>Viridiplantae</taxon>
        <taxon>Streptophyta</taxon>
        <taxon>Embryophyta</taxon>
        <taxon>Tracheophyta</taxon>
        <taxon>Spermatophyta</taxon>
        <taxon>Magnoliopsida</taxon>
        <taxon>eudicotyledons</taxon>
        <taxon>Gunneridae</taxon>
        <taxon>Pentapetalae</taxon>
        <taxon>rosids</taxon>
        <taxon>fabids</taxon>
        <taxon>Fabales</taxon>
        <taxon>Fabaceae</taxon>
        <taxon>Papilionoideae</taxon>
        <taxon>50 kb inversion clade</taxon>
        <taxon>dalbergioids sensu lato</taxon>
        <taxon>Dalbergieae</taxon>
        <taxon>Pterocarpus clade</taxon>
        <taxon>Stylosanthes</taxon>
    </lineage>
</organism>
<dbReference type="EMBL" id="JASCZI010243814">
    <property type="protein sequence ID" value="MED6213630.1"/>
    <property type="molecule type" value="Genomic_DNA"/>
</dbReference>
<accession>A0ABU6YUL6</accession>
<feature type="region of interest" description="Disordered" evidence="1">
    <location>
        <begin position="34"/>
        <end position="85"/>
    </location>
</feature>
<keyword evidence="3" id="KW-1185">Reference proteome</keyword>